<evidence type="ECO:0000256" key="1">
    <source>
        <dbReference type="SAM" id="MobiDB-lite"/>
    </source>
</evidence>
<organism evidence="2 3">
    <name type="scientific">Cirrhinus mrigala</name>
    <name type="common">Mrigala</name>
    <dbReference type="NCBI Taxonomy" id="683832"/>
    <lineage>
        <taxon>Eukaryota</taxon>
        <taxon>Metazoa</taxon>
        <taxon>Chordata</taxon>
        <taxon>Craniata</taxon>
        <taxon>Vertebrata</taxon>
        <taxon>Euteleostomi</taxon>
        <taxon>Actinopterygii</taxon>
        <taxon>Neopterygii</taxon>
        <taxon>Teleostei</taxon>
        <taxon>Ostariophysi</taxon>
        <taxon>Cypriniformes</taxon>
        <taxon>Cyprinidae</taxon>
        <taxon>Labeoninae</taxon>
        <taxon>Labeonini</taxon>
        <taxon>Cirrhinus</taxon>
    </lineage>
</organism>
<protein>
    <submittedName>
        <fullName evidence="2">Uncharacterized protein</fullName>
    </submittedName>
</protein>
<keyword evidence="3" id="KW-1185">Reference proteome</keyword>
<evidence type="ECO:0000313" key="2">
    <source>
        <dbReference type="EMBL" id="KAL0147669.1"/>
    </source>
</evidence>
<feature type="region of interest" description="Disordered" evidence="1">
    <location>
        <begin position="26"/>
        <end position="76"/>
    </location>
</feature>
<reference evidence="2 3" key="1">
    <citation type="submission" date="2024-05" db="EMBL/GenBank/DDBJ databases">
        <title>Genome sequencing and assembly of Indian major carp, Cirrhinus mrigala (Hamilton, 1822).</title>
        <authorList>
            <person name="Mohindra V."/>
            <person name="Chowdhury L.M."/>
            <person name="Lal K."/>
            <person name="Jena J.K."/>
        </authorList>
    </citation>
    <scope>NUCLEOTIDE SEQUENCE [LARGE SCALE GENOMIC DNA]</scope>
    <source>
        <strain evidence="2">CM1030</strain>
        <tissue evidence="2">Blood</tissue>
    </source>
</reference>
<evidence type="ECO:0000313" key="3">
    <source>
        <dbReference type="Proteomes" id="UP001529510"/>
    </source>
</evidence>
<proteinExistence type="predicted"/>
<gene>
    <name evidence="2" type="ORF">M9458_057026</name>
</gene>
<name>A0ABD0MFK6_CIRMR</name>
<accession>A0ABD0MFK6</accession>
<comment type="caution">
    <text evidence="2">The sequence shown here is derived from an EMBL/GenBank/DDBJ whole genome shotgun (WGS) entry which is preliminary data.</text>
</comment>
<dbReference type="Proteomes" id="UP001529510">
    <property type="component" value="Unassembled WGS sequence"/>
</dbReference>
<feature type="non-terminal residue" evidence="2">
    <location>
        <position position="1"/>
    </location>
</feature>
<dbReference type="AlphaFoldDB" id="A0ABD0MFK6"/>
<feature type="compositionally biased region" description="Basic and acidic residues" evidence="1">
    <location>
        <begin position="41"/>
        <end position="76"/>
    </location>
</feature>
<sequence>FPFKLWSTQSPAYRYVELQFVPKVDGEPKPAMINKPAPKVATERKISLEPEPRSSDKVHDPAARRDGGCASGERRYGGNPALCNTAWGELRLRLEDFDINADMPL</sequence>
<dbReference type="EMBL" id="JAMKFB020000731">
    <property type="protein sequence ID" value="KAL0147669.1"/>
    <property type="molecule type" value="Genomic_DNA"/>
</dbReference>